<evidence type="ECO:0000313" key="1">
    <source>
        <dbReference type="EMBL" id="KIL42104.1"/>
    </source>
</evidence>
<comment type="caution">
    <text evidence="1">The sequence shown here is derived from an EMBL/GenBank/DDBJ whole genome shotgun (WGS) entry which is preliminary data.</text>
</comment>
<gene>
    <name evidence="1" type="ORF">SD70_02675</name>
</gene>
<protein>
    <submittedName>
        <fullName evidence="1">Uncharacterized protein</fullName>
    </submittedName>
</protein>
<proteinExistence type="predicted"/>
<sequence length="105" mass="11863">MEQVKIGTTTVAVKRDGDVIHLLDLEKLHGGMTLTNAMDERFQSSVLSHLGLNTDNPNRFTWVLYHTDSWITRYGAGGFAPLGDLAYDAEFRDEMHRLYGDGDLY</sequence>
<reference evidence="1 2" key="1">
    <citation type="submission" date="2014-12" db="EMBL/GenBank/DDBJ databases">
        <title>Draft genome sequence of Paenibacillus kamchatkensis strain B-2647.</title>
        <authorList>
            <person name="Karlyshev A.V."/>
            <person name="Kudryashova E.B."/>
        </authorList>
    </citation>
    <scope>NUCLEOTIDE SEQUENCE [LARGE SCALE GENOMIC DNA]</scope>
    <source>
        <strain evidence="1 2">VKM B-2647</strain>
    </source>
</reference>
<dbReference type="EMBL" id="JXAK01000003">
    <property type="protein sequence ID" value="KIL42104.1"/>
    <property type="molecule type" value="Genomic_DNA"/>
</dbReference>
<evidence type="ECO:0000313" key="2">
    <source>
        <dbReference type="Proteomes" id="UP000031967"/>
    </source>
</evidence>
<name>A0ABR5AM42_9BACL</name>
<keyword evidence="2" id="KW-1185">Reference proteome</keyword>
<dbReference type="RefSeq" id="WP_041045410.1">
    <property type="nucleotide sequence ID" value="NZ_JXAK01000003.1"/>
</dbReference>
<dbReference type="Proteomes" id="UP000031967">
    <property type="component" value="Unassembled WGS sequence"/>
</dbReference>
<accession>A0ABR5AM42</accession>
<organism evidence="1 2">
    <name type="scientific">Gordoniibacillus kamchatkensis</name>
    <dbReference type="NCBI Taxonomy" id="1590651"/>
    <lineage>
        <taxon>Bacteria</taxon>
        <taxon>Bacillati</taxon>
        <taxon>Bacillota</taxon>
        <taxon>Bacilli</taxon>
        <taxon>Bacillales</taxon>
        <taxon>Paenibacillaceae</taxon>
        <taxon>Gordoniibacillus</taxon>
    </lineage>
</organism>